<evidence type="ECO:0000313" key="2">
    <source>
        <dbReference type="Proteomes" id="UP001225356"/>
    </source>
</evidence>
<protein>
    <recommendedName>
        <fullName evidence="3">Integrase</fullName>
    </recommendedName>
</protein>
<dbReference type="Proteomes" id="UP001225356">
    <property type="component" value="Unassembled WGS sequence"/>
</dbReference>
<gene>
    <name evidence="1" type="ORF">J2853_007516</name>
</gene>
<comment type="caution">
    <text evidence="1">The sequence shown here is derived from an EMBL/GenBank/DDBJ whole genome shotgun (WGS) entry which is preliminary data.</text>
</comment>
<evidence type="ECO:0008006" key="3">
    <source>
        <dbReference type="Google" id="ProtNLM"/>
    </source>
</evidence>
<organism evidence="1 2">
    <name type="scientific">Streptosporangium lutulentum</name>
    <dbReference type="NCBI Taxonomy" id="1461250"/>
    <lineage>
        <taxon>Bacteria</taxon>
        <taxon>Bacillati</taxon>
        <taxon>Actinomycetota</taxon>
        <taxon>Actinomycetes</taxon>
        <taxon>Streptosporangiales</taxon>
        <taxon>Streptosporangiaceae</taxon>
        <taxon>Streptosporangium</taxon>
    </lineage>
</organism>
<dbReference type="EMBL" id="JAUSQU010000001">
    <property type="protein sequence ID" value="MDP9848305.1"/>
    <property type="molecule type" value="Genomic_DNA"/>
</dbReference>
<accession>A0ABT9QNI7</accession>
<reference evidence="1 2" key="1">
    <citation type="submission" date="2023-07" db="EMBL/GenBank/DDBJ databases">
        <title>Sequencing the genomes of 1000 actinobacteria strains.</title>
        <authorList>
            <person name="Klenk H.-P."/>
        </authorList>
    </citation>
    <scope>NUCLEOTIDE SEQUENCE [LARGE SCALE GENOMIC DNA]</scope>
    <source>
        <strain evidence="1 2">DSM 46740</strain>
    </source>
</reference>
<evidence type="ECO:0000313" key="1">
    <source>
        <dbReference type="EMBL" id="MDP9848305.1"/>
    </source>
</evidence>
<name>A0ABT9QNI7_9ACTN</name>
<keyword evidence="2" id="KW-1185">Reference proteome</keyword>
<proteinExistence type="predicted"/>
<sequence>MAERAGHGVDVLLRVYAKCVDGQDEVANKRILEALTP</sequence>